<proteinExistence type="predicted"/>
<reference evidence="1" key="1">
    <citation type="journal article" date="2021" name="PeerJ">
        <title>Extensive microbial diversity within the chicken gut microbiome revealed by metagenomics and culture.</title>
        <authorList>
            <person name="Gilroy R."/>
            <person name="Ravi A."/>
            <person name="Getino M."/>
            <person name="Pursley I."/>
            <person name="Horton D.L."/>
            <person name="Alikhan N.F."/>
            <person name="Baker D."/>
            <person name="Gharbi K."/>
            <person name="Hall N."/>
            <person name="Watson M."/>
            <person name="Adriaenssens E.M."/>
            <person name="Foster-Nyarko E."/>
            <person name="Jarju S."/>
            <person name="Secka A."/>
            <person name="Antonio M."/>
            <person name="Oren A."/>
            <person name="Chaudhuri R.R."/>
            <person name="La Ragione R."/>
            <person name="Hildebrand F."/>
            <person name="Pallen M.J."/>
        </authorList>
    </citation>
    <scope>NUCLEOTIDE SEQUENCE</scope>
    <source>
        <strain evidence="1">ChiBcolR8-3208</strain>
    </source>
</reference>
<gene>
    <name evidence="1" type="ORF">H9942_07575</name>
</gene>
<dbReference type="Proteomes" id="UP000824214">
    <property type="component" value="Unassembled WGS sequence"/>
</dbReference>
<accession>A0A9D2S092</accession>
<sequence>MQDILSTLLQAVLIAVVPIIAGFAAKGVAALAQYLGVKTDNATVAKYAQEIAQAVATAVTYVSQTYVDELKKSGTFSEENQKIAIEKALEVARQQLTQEALEFITTAYGDITEYLTSLLEAEVRNQKEGLPTVRMITE</sequence>
<dbReference type="AlphaFoldDB" id="A0A9D2S092"/>
<evidence type="ECO:0008006" key="3">
    <source>
        <dbReference type="Google" id="ProtNLM"/>
    </source>
</evidence>
<name>A0A9D2S092_9FIRM</name>
<organism evidence="1 2">
    <name type="scientific">Candidatus Acutalibacter ornithocaccae</name>
    <dbReference type="NCBI Taxonomy" id="2838416"/>
    <lineage>
        <taxon>Bacteria</taxon>
        <taxon>Bacillati</taxon>
        <taxon>Bacillota</taxon>
        <taxon>Clostridia</taxon>
        <taxon>Eubacteriales</taxon>
        <taxon>Acutalibacteraceae</taxon>
        <taxon>Acutalibacter</taxon>
    </lineage>
</organism>
<protein>
    <recommendedName>
        <fullName evidence="3">Holin</fullName>
    </recommendedName>
</protein>
<dbReference type="EMBL" id="DWXZ01000160">
    <property type="protein sequence ID" value="HJB37910.1"/>
    <property type="molecule type" value="Genomic_DNA"/>
</dbReference>
<reference evidence="1" key="2">
    <citation type="submission" date="2021-04" db="EMBL/GenBank/DDBJ databases">
        <authorList>
            <person name="Gilroy R."/>
        </authorList>
    </citation>
    <scope>NUCLEOTIDE SEQUENCE</scope>
    <source>
        <strain evidence="1">ChiBcolR8-3208</strain>
    </source>
</reference>
<evidence type="ECO:0000313" key="2">
    <source>
        <dbReference type="Proteomes" id="UP000824214"/>
    </source>
</evidence>
<evidence type="ECO:0000313" key="1">
    <source>
        <dbReference type="EMBL" id="HJB37910.1"/>
    </source>
</evidence>
<comment type="caution">
    <text evidence="1">The sequence shown here is derived from an EMBL/GenBank/DDBJ whole genome shotgun (WGS) entry which is preliminary data.</text>
</comment>